<organism evidence="1 2">
    <name type="scientific">Paludisphaera borealis</name>
    <dbReference type="NCBI Taxonomy" id="1387353"/>
    <lineage>
        <taxon>Bacteria</taxon>
        <taxon>Pseudomonadati</taxon>
        <taxon>Planctomycetota</taxon>
        <taxon>Planctomycetia</taxon>
        <taxon>Isosphaerales</taxon>
        <taxon>Isosphaeraceae</taxon>
        <taxon>Paludisphaera</taxon>
    </lineage>
</organism>
<keyword evidence="2" id="KW-1185">Reference proteome</keyword>
<dbReference type="EMBL" id="CP019082">
    <property type="protein sequence ID" value="APW59492.1"/>
    <property type="molecule type" value="Genomic_DNA"/>
</dbReference>
<sequence>MATKPTRQQVEACDQFAEALVLITQAARLDGKGKLDRGDLGEIASRLAQASPAFGLDGIVARAMERRGRSLGLPSSTVELLTLVEDVKPLDALLLTDEDFRELVERVNEDLGEV</sequence>
<dbReference type="KEGG" id="pbor:BSF38_00916"/>
<proteinExistence type="predicted"/>
<name>A0A1U7CKN4_9BACT</name>
<protein>
    <submittedName>
        <fullName evidence="1">Uncharacterized protein</fullName>
    </submittedName>
</protein>
<reference evidence="2" key="1">
    <citation type="submission" date="2016-12" db="EMBL/GenBank/DDBJ databases">
        <title>Comparative genomics of four Isosphaeraceae planctomycetes: a common pool of plasmids and glycoside hydrolase genes.</title>
        <authorList>
            <person name="Ivanova A."/>
        </authorList>
    </citation>
    <scope>NUCLEOTIDE SEQUENCE [LARGE SCALE GENOMIC DNA]</scope>
    <source>
        <strain evidence="2">PX4</strain>
    </source>
</reference>
<dbReference type="Proteomes" id="UP000186309">
    <property type="component" value="Chromosome"/>
</dbReference>
<dbReference type="RefSeq" id="WP_076343664.1">
    <property type="nucleotide sequence ID" value="NZ_CP019082.1"/>
</dbReference>
<evidence type="ECO:0000313" key="2">
    <source>
        <dbReference type="Proteomes" id="UP000186309"/>
    </source>
</evidence>
<accession>A0A1U7CKN4</accession>
<dbReference type="AlphaFoldDB" id="A0A1U7CKN4"/>
<evidence type="ECO:0000313" key="1">
    <source>
        <dbReference type="EMBL" id="APW59492.1"/>
    </source>
</evidence>
<gene>
    <name evidence="1" type="ORF">BSF38_00916</name>
</gene>